<dbReference type="Pfam" id="PF23622">
    <property type="entry name" value="LRR_At1g61320_AtMIF1"/>
    <property type="match status" value="2"/>
</dbReference>
<feature type="domain" description="At1g61320/AtMIF1 LRR" evidence="1">
    <location>
        <begin position="128"/>
        <end position="224"/>
    </location>
</feature>
<dbReference type="AlphaFoldDB" id="A0AAV5IDX6"/>
<dbReference type="EMBL" id="BPVZ01000009">
    <property type="protein sequence ID" value="GKU96062.1"/>
    <property type="molecule type" value="Genomic_DNA"/>
</dbReference>
<reference evidence="2 3" key="1">
    <citation type="journal article" date="2021" name="Commun. Biol.">
        <title>The genome of Shorea leprosula (Dipterocarpaceae) highlights the ecological relevance of drought in aseasonal tropical rainforests.</title>
        <authorList>
            <person name="Ng K.K.S."/>
            <person name="Kobayashi M.J."/>
            <person name="Fawcett J.A."/>
            <person name="Hatakeyama M."/>
            <person name="Paape T."/>
            <person name="Ng C.H."/>
            <person name="Ang C.C."/>
            <person name="Tnah L.H."/>
            <person name="Lee C.T."/>
            <person name="Nishiyama T."/>
            <person name="Sese J."/>
            <person name="O'Brien M.J."/>
            <person name="Copetti D."/>
            <person name="Mohd Noor M.I."/>
            <person name="Ong R.C."/>
            <person name="Putra M."/>
            <person name="Sireger I.Z."/>
            <person name="Indrioko S."/>
            <person name="Kosugi Y."/>
            <person name="Izuno A."/>
            <person name="Isagi Y."/>
            <person name="Lee S.L."/>
            <person name="Shimizu K.K."/>
        </authorList>
    </citation>
    <scope>NUCLEOTIDE SEQUENCE [LARGE SCALE GENOMIC DNA]</scope>
    <source>
        <strain evidence="2">214</strain>
    </source>
</reference>
<dbReference type="PANTHER" id="PTHR34145">
    <property type="entry name" value="OS02G0105600 PROTEIN"/>
    <property type="match status" value="1"/>
</dbReference>
<protein>
    <recommendedName>
        <fullName evidence="1">At1g61320/AtMIF1 LRR domain-containing protein</fullName>
    </recommendedName>
</protein>
<evidence type="ECO:0000313" key="2">
    <source>
        <dbReference type="EMBL" id="GKU96062.1"/>
    </source>
</evidence>
<evidence type="ECO:0000313" key="3">
    <source>
        <dbReference type="Proteomes" id="UP001054252"/>
    </source>
</evidence>
<dbReference type="InterPro" id="IPR055357">
    <property type="entry name" value="LRR_At1g61320_AtMIF1"/>
</dbReference>
<comment type="caution">
    <text evidence="2">The sequence shown here is derived from an EMBL/GenBank/DDBJ whole genome shotgun (WGS) entry which is preliminary data.</text>
</comment>
<dbReference type="PANTHER" id="PTHR34145:SF51">
    <property type="entry name" value="FBD DOMAIN-CONTAINING PROTEIN"/>
    <property type="match status" value="1"/>
</dbReference>
<gene>
    <name evidence="2" type="ORF">SLEP1_g9343</name>
</gene>
<evidence type="ECO:0000259" key="1">
    <source>
        <dbReference type="Pfam" id="PF23622"/>
    </source>
</evidence>
<dbReference type="Gene3D" id="3.80.10.10">
    <property type="entry name" value="Ribonuclease Inhibitor"/>
    <property type="match status" value="1"/>
</dbReference>
<dbReference type="InterPro" id="IPR032675">
    <property type="entry name" value="LRR_dom_sf"/>
</dbReference>
<feature type="domain" description="At1g61320/AtMIF1 LRR" evidence="1">
    <location>
        <begin position="11"/>
        <end position="114"/>
    </location>
</feature>
<accession>A0AAV5IDX6</accession>
<proteinExistence type="predicted"/>
<dbReference type="SUPFAM" id="SSF52047">
    <property type="entry name" value="RNI-like"/>
    <property type="match status" value="1"/>
</dbReference>
<dbReference type="Proteomes" id="UP001054252">
    <property type="component" value="Unassembled WGS sequence"/>
</dbReference>
<organism evidence="2 3">
    <name type="scientific">Rubroshorea leprosula</name>
    <dbReference type="NCBI Taxonomy" id="152421"/>
    <lineage>
        <taxon>Eukaryota</taxon>
        <taxon>Viridiplantae</taxon>
        <taxon>Streptophyta</taxon>
        <taxon>Embryophyta</taxon>
        <taxon>Tracheophyta</taxon>
        <taxon>Spermatophyta</taxon>
        <taxon>Magnoliopsida</taxon>
        <taxon>eudicotyledons</taxon>
        <taxon>Gunneridae</taxon>
        <taxon>Pentapetalae</taxon>
        <taxon>rosids</taxon>
        <taxon>malvids</taxon>
        <taxon>Malvales</taxon>
        <taxon>Dipterocarpaceae</taxon>
        <taxon>Rubroshorea</taxon>
    </lineage>
</organism>
<sequence length="260" mass="29538">MIRLVDEFVVSGQSIQSISIRDESRPPTIVNIDGCTHLKLLLLMSDNMTDTQFHHLLSKLPLLEELYLFHCYKLEEIKISNPKLKTLVVSLECQTSLKILEIAAPSLKSFIFTSGVFDPNSCKIKVADCCCSLETLVLFKYFAAEGAIQNLISKFPLLENLWIIGFTELERMSVQNLRLKRLHIAGCLNLKAVEVCSPDLFEFHCTGRESPKFSVADMKASGGLKFEDETSRIWLKRFKRMLINIVGIKDDEILGMIYVE</sequence>
<dbReference type="InterPro" id="IPR053772">
    <property type="entry name" value="At1g61320/At1g61330-like"/>
</dbReference>
<name>A0AAV5IDX6_9ROSI</name>
<keyword evidence="3" id="KW-1185">Reference proteome</keyword>